<dbReference type="InterPro" id="IPR050563">
    <property type="entry name" value="4-hydroxybenzoyl-CoA_TE"/>
</dbReference>
<dbReference type="PIRSF" id="PIRSF003230">
    <property type="entry name" value="YbgC"/>
    <property type="match status" value="1"/>
</dbReference>
<dbReference type="SUPFAM" id="SSF54637">
    <property type="entry name" value="Thioesterase/thiol ester dehydrase-isomerase"/>
    <property type="match status" value="1"/>
</dbReference>
<dbReference type="AlphaFoldDB" id="A0A429XE69"/>
<evidence type="ECO:0000256" key="2">
    <source>
        <dbReference type="ARBA" id="ARBA00022801"/>
    </source>
</evidence>
<evidence type="ECO:0000313" key="3">
    <source>
        <dbReference type="EMBL" id="RST61757.1"/>
    </source>
</evidence>
<dbReference type="Pfam" id="PF13279">
    <property type="entry name" value="4HBT_2"/>
    <property type="match status" value="1"/>
</dbReference>
<dbReference type="EMBL" id="QYTW02000001">
    <property type="protein sequence ID" value="RST61757.1"/>
    <property type="molecule type" value="Genomic_DNA"/>
</dbReference>
<dbReference type="InterPro" id="IPR029069">
    <property type="entry name" value="HotDog_dom_sf"/>
</dbReference>
<dbReference type="Proteomes" id="UP000287296">
    <property type="component" value="Unassembled WGS sequence"/>
</dbReference>
<sequence>MACKLKNVYSIKVVFGDTDAAGIVFYPNYYRWMDQATHELVNKAYMSVSQLQKEKDIILPLVETFCQFKSPLFFEDQVEVHSQIVEMKNKVIKVEHVFKKGDNIVASGYEIRAWASQAEGAPKAVSIPQDARAALGFNE</sequence>
<dbReference type="CDD" id="cd00586">
    <property type="entry name" value="4HBT"/>
    <property type="match status" value="1"/>
</dbReference>
<gene>
    <name evidence="3" type="ORF">D5F11_001230</name>
</gene>
<dbReference type="PANTHER" id="PTHR31793:SF27">
    <property type="entry name" value="NOVEL THIOESTERASE SUPERFAMILY DOMAIN AND SAPOSIN A-TYPE DOMAIN CONTAINING PROTEIN (0610012H03RIK)"/>
    <property type="match status" value="1"/>
</dbReference>
<evidence type="ECO:0000313" key="4">
    <source>
        <dbReference type="Proteomes" id="UP000287296"/>
    </source>
</evidence>
<comment type="caution">
    <text evidence="3">The sequence shown here is derived from an EMBL/GenBank/DDBJ whole genome shotgun (WGS) entry which is preliminary data.</text>
</comment>
<name>A0A429XE69_SIMTE</name>
<accession>A0A429XE69</accession>
<dbReference type="InterPro" id="IPR006684">
    <property type="entry name" value="YbgC/YbaW"/>
</dbReference>
<evidence type="ECO:0000256" key="1">
    <source>
        <dbReference type="ARBA" id="ARBA00005953"/>
    </source>
</evidence>
<dbReference type="GO" id="GO:0047617">
    <property type="term" value="F:fatty acyl-CoA hydrolase activity"/>
    <property type="evidence" value="ECO:0007669"/>
    <property type="project" value="TreeGrafter"/>
</dbReference>
<protein>
    <submittedName>
        <fullName evidence="3">Acyl-CoA thioesterase</fullName>
    </submittedName>
</protein>
<comment type="similarity">
    <text evidence="1">Belongs to the 4-hydroxybenzoyl-CoA thioesterase family.</text>
</comment>
<keyword evidence="2" id="KW-0378">Hydrolase</keyword>
<dbReference type="PANTHER" id="PTHR31793">
    <property type="entry name" value="4-HYDROXYBENZOYL-COA THIOESTERASE FAMILY MEMBER"/>
    <property type="match status" value="1"/>
</dbReference>
<proteinExistence type="inferred from homology"/>
<reference evidence="3 4" key="1">
    <citation type="submission" date="2018-12" db="EMBL/GenBank/DDBJ databases">
        <authorList>
            <person name="Sun L."/>
            <person name="Chen Z."/>
        </authorList>
    </citation>
    <scope>NUCLEOTIDE SEQUENCE [LARGE SCALE GENOMIC DNA]</scope>
    <source>
        <strain evidence="3 4">LMG 29736</strain>
    </source>
</reference>
<organism evidence="3 4">
    <name type="scientific">Siminovitchia terrae</name>
    <name type="common">Bacillus terrae</name>
    <dbReference type="NCBI Taxonomy" id="1914933"/>
    <lineage>
        <taxon>Bacteria</taxon>
        <taxon>Bacillati</taxon>
        <taxon>Bacillota</taxon>
        <taxon>Bacilli</taxon>
        <taxon>Bacillales</taxon>
        <taxon>Bacillaceae</taxon>
        <taxon>Siminovitchia</taxon>
    </lineage>
</organism>
<dbReference type="OrthoDB" id="9800856at2"/>
<dbReference type="Gene3D" id="3.10.129.10">
    <property type="entry name" value="Hotdog Thioesterase"/>
    <property type="match status" value="1"/>
</dbReference>